<sequence>TARSMHVSVTVAVLLHMAGVFHVVALSIVRYFSLKKLVTAKNGSPWFSFKVCKWMIIWIFATVVILAIPLSAMCVVARREEKRDCIVRFPELRNVPTYELQMTDNELLVTFNFWMF</sequence>
<proteinExistence type="predicted"/>
<feature type="transmembrane region" description="Helical" evidence="1">
    <location>
        <begin position="12"/>
        <end position="34"/>
    </location>
</feature>
<keyword evidence="1" id="KW-1133">Transmembrane helix</keyword>
<feature type="non-terminal residue" evidence="2">
    <location>
        <position position="1"/>
    </location>
</feature>
<keyword evidence="3" id="KW-1185">Reference proteome</keyword>
<evidence type="ECO:0000256" key="1">
    <source>
        <dbReference type="SAM" id="Phobius"/>
    </source>
</evidence>
<gene>
    <name evidence="2" type="ORF">PMAYCL1PPCAC_03939</name>
</gene>
<keyword evidence="1" id="KW-0812">Transmembrane</keyword>
<protein>
    <recommendedName>
        <fullName evidence="4">G protein-coupled receptor</fullName>
    </recommendedName>
</protein>
<evidence type="ECO:0000313" key="2">
    <source>
        <dbReference type="EMBL" id="GMR33744.1"/>
    </source>
</evidence>
<reference evidence="3" key="1">
    <citation type="submission" date="2022-10" db="EMBL/GenBank/DDBJ databases">
        <title>Genome assembly of Pristionchus species.</title>
        <authorList>
            <person name="Yoshida K."/>
            <person name="Sommer R.J."/>
        </authorList>
    </citation>
    <scope>NUCLEOTIDE SEQUENCE [LARGE SCALE GENOMIC DNA]</scope>
    <source>
        <strain evidence="3">RS5460</strain>
    </source>
</reference>
<evidence type="ECO:0008006" key="4">
    <source>
        <dbReference type="Google" id="ProtNLM"/>
    </source>
</evidence>
<organism evidence="2 3">
    <name type="scientific">Pristionchus mayeri</name>
    <dbReference type="NCBI Taxonomy" id="1317129"/>
    <lineage>
        <taxon>Eukaryota</taxon>
        <taxon>Metazoa</taxon>
        <taxon>Ecdysozoa</taxon>
        <taxon>Nematoda</taxon>
        <taxon>Chromadorea</taxon>
        <taxon>Rhabditida</taxon>
        <taxon>Rhabditina</taxon>
        <taxon>Diplogasteromorpha</taxon>
        <taxon>Diplogasteroidea</taxon>
        <taxon>Neodiplogasteridae</taxon>
        <taxon>Pristionchus</taxon>
    </lineage>
</organism>
<dbReference type="Proteomes" id="UP001328107">
    <property type="component" value="Unassembled WGS sequence"/>
</dbReference>
<keyword evidence="1" id="KW-0472">Membrane</keyword>
<accession>A0AAN4Z5L0</accession>
<dbReference type="Gene3D" id="1.20.1070.10">
    <property type="entry name" value="Rhodopsin 7-helix transmembrane proteins"/>
    <property type="match status" value="1"/>
</dbReference>
<dbReference type="EMBL" id="BTRK01000001">
    <property type="protein sequence ID" value="GMR33744.1"/>
    <property type="molecule type" value="Genomic_DNA"/>
</dbReference>
<name>A0AAN4Z5L0_9BILA</name>
<evidence type="ECO:0000313" key="3">
    <source>
        <dbReference type="Proteomes" id="UP001328107"/>
    </source>
</evidence>
<feature type="transmembrane region" description="Helical" evidence="1">
    <location>
        <begin position="54"/>
        <end position="76"/>
    </location>
</feature>
<feature type="non-terminal residue" evidence="2">
    <location>
        <position position="116"/>
    </location>
</feature>
<dbReference type="AlphaFoldDB" id="A0AAN4Z5L0"/>
<comment type="caution">
    <text evidence="2">The sequence shown here is derived from an EMBL/GenBank/DDBJ whole genome shotgun (WGS) entry which is preliminary data.</text>
</comment>